<gene>
    <name evidence="1" type="ORF">QLQ22_05400</name>
</gene>
<protein>
    <submittedName>
        <fullName evidence="1">Uncharacterized protein</fullName>
    </submittedName>
</protein>
<sequence>MSQSITLKENEFKKFSKQFRMMASRFLYTSYDDANDNLDRFLQFINSSPIISSFIEEHNKTEYDMHSLIEGSQFNTRYKLPLDPSEEIAYVYQMLSYVSTNNIDFFRVIMGYSGRRFQEMTDSFNNQVVKVLIDHILTYLGELAVDMGYDKKSGGTHFNFGGDFRGQLNHAEGQSTISANQTYIETQIAELKGVSHKYIKALADDQSIPSEQKEEVAEFLEAAVVEAESDKPKKAIVKTATEKLQDVQTVATTGSAVYTLGEQLLTLVQGIIS</sequence>
<organism evidence="1 2">
    <name type="scientific">Metabacillus hrfriensis</name>
    <dbReference type="NCBI Taxonomy" id="3048891"/>
    <lineage>
        <taxon>Bacteria</taxon>
        <taxon>Bacillati</taxon>
        <taxon>Bacillota</taxon>
        <taxon>Bacilli</taxon>
        <taxon>Bacillales</taxon>
        <taxon>Bacillaceae</taxon>
        <taxon>Metabacillus</taxon>
    </lineage>
</organism>
<name>A0ACD4RE42_9BACI</name>
<dbReference type="Proteomes" id="UP001226091">
    <property type="component" value="Chromosome"/>
</dbReference>
<accession>A0ACD4RE42</accession>
<reference evidence="2" key="1">
    <citation type="journal article" date="2025" name="Aquaculture">
        <title>Assessment of the bioflocculant production and safety properties of Metabacillus hrfriensis sp. nov. based on phenotypic and whole-genome sequencing analysis.</title>
        <authorList>
            <person name="Zhang R."/>
            <person name="Zhao Z."/>
            <person name="Luo L."/>
            <person name="Wang S."/>
            <person name="Guo K."/>
            <person name="Xu W."/>
        </authorList>
    </citation>
    <scope>NUCLEOTIDE SEQUENCE [LARGE SCALE GENOMIC DNA]</scope>
    <source>
        <strain evidence="2">CT-WN-B3</strain>
    </source>
</reference>
<keyword evidence="2" id="KW-1185">Reference proteome</keyword>
<evidence type="ECO:0000313" key="1">
    <source>
        <dbReference type="EMBL" id="WHZ58776.1"/>
    </source>
</evidence>
<proteinExistence type="predicted"/>
<dbReference type="EMBL" id="CP126116">
    <property type="protein sequence ID" value="WHZ58776.1"/>
    <property type="molecule type" value="Genomic_DNA"/>
</dbReference>
<evidence type="ECO:0000313" key="2">
    <source>
        <dbReference type="Proteomes" id="UP001226091"/>
    </source>
</evidence>